<dbReference type="AlphaFoldDB" id="A0A2P4P054"/>
<name>A0A2P4P054_RHIID</name>
<sequence length="51" mass="5971">MFGNSDIDKLIQESQFNAKSPYEKLEWIEYDKFEDIEYIAKGGFGSIYKAI</sequence>
<organism evidence="1 2">
    <name type="scientific">Rhizophagus irregularis (strain DAOM 181602 / DAOM 197198 / MUCL 43194)</name>
    <name type="common">Arbuscular mycorrhizal fungus</name>
    <name type="synonym">Glomus intraradices</name>
    <dbReference type="NCBI Taxonomy" id="747089"/>
    <lineage>
        <taxon>Eukaryota</taxon>
        <taxon>Fungi</taxon>
        <taxon>Fungi incertae sedis</taxon>
        <taxon>Mucoromycota</taxon>
        <taxon>Glomeromycotina</taxon>
        <taxon>Glomeromycetes</taxon>
        <taxon>Glomerales</taxon>
        <taxon>Glomeraceae</taxon>
        <taxon>Rhizophagus</taxon>
    </lineage>
</organism>
<reference evidence="1 2" key="1">
    <citation type="journal article" date="2013" name="Proc. Natl. Acad. Sci. U.S.A.">
        <title>Genome of an arbuscular mycorrhizal fungus provides insight into the oldest plant symbiosis.</title>
        <authorList>
            <person name="Tisserant E."/>
            <person name="Malbreil M."/>
            <person name="Kuo A."/>
            <person name="Kohler A."/>
            <person name="Symeonidi A."/>
            <person name="Balestrini R."/>
            <person name="Charron P."/>
            <person name="Duensing N."/>
            <person name="Frei Dit Frey N."/>
            <person name="Gianinazzi-Pearson V."/>
            <person name="Gilbert L.B."/>
            <person name="Handa Y."/>
            <person name="Herr J.R."/>
            <person name="Hijri M."/>
            <person name="Koul R."/>
            <person name="Kawaguchi M."/>
            <person name="Krajinski F."/>
            <person name="Lammers P.J."/>
            <person name="Masclaux F.G."/>
            <person name="Murat C."/>
            <person name="Morin E."/>
            <person name="Ndikumana S."/>
            <person name="Pagni M."/>
            <person name="Petitpierre D."/>
            <person name="Requena N."/>
            <person name="Rosikiewicz P."/>
            <person name="Riley R."/>
            <person name="Saito K."/>
            <person name="San Clemente H."/>
            <person name="Shapiro H."/>
            <person name="van Tuinen D."/>
            <person name="Becard G."/>
            <person name="Bonfante P."/>
            <person name="Paszkowski U."/>
            <person name="Shachar-Hill Y.Y."/>
            <person name="Tuskan G.A."/>
            <person name="Young P.W."/>
            <person name="Sanders I.R."/>
            <person name="Henrissat B."/>
            <person name="Rensing S.A."/>
            <person name="Grigoriev I.V."/>
            <person name="Corradi N."/>
            <person name="Roux C."/>
            <person name="Martin F."/>
        </authorList>
    </citation>
    <scope>NUCLEOTIDE SEQUENCE [LARGE SCALE GENOMIC DNA]</scope>
    <source>
        <strain evidence="1 2">DAOM 197198</strain>
    </source>
</reference>
<protein>
    <recommendedName>
        <fullName evidence="3">Protein kinase domain-containing protein</fullName>
    </recommendedName>
</protein>
<evidence type="ECO:0008006" key="3">
    <source>
        <dbReference type="Google" id="ProtNLM"/>
    </source>
</evidence>
<evidence type="ECO:0000313" key="2">
    <source>
        <dbReference type="Proteomes" id="UP000018888"/>
    </source>
</evidence>
<comment type="caution">
    <text evidence="1">The sequence shown here is derived from an EMBL/GenBank/DDBJ whole genome shotgun (WGS) entry which is preliminary data.</text>
</comment>
<reference evidence="1 2" key="2">
    <citation type="journal article" date="2018" name="New Phytol.">
        <title>High intraspecific genome diversity in the model arbuscular mycorrhizal symbiont Rhizophagus irregularis.</title>
        <authorList>
            <person name="Chen E.C.H."/>
            <person name="Morin E."/>
            <person name="Beaudet D."/>
            <person name="Noel J."/>
            <person name="Yildirir G."/>
            <person name="Ndikumana S."/>
            <person name="Charron P."/>
            <person name="St-Onge C."/>
            <person name="Giorgi J."/>
            <person name="Kruger M."/>
            <person name="Marton T."/>
            <person name="Ropars J."/>
            <person name="Grigoriev I.V."/>
            <person name="Hainaut M."/>
            <person name="Henrissat B."/>
            <person name="Roux C."/>
            <person name="Martin F."/>
            <person name="Corradi N."/>
        </authorList>
    </citation>
    <scope>NUCLEOTIDE SEQUENCE [LARGE SCALE GENOMIC DNA]</scope>
    <source>
        <strain evidence="1 2">DAOM 197198</strain>
    </source>
</reference>
<evidence type="ECO:0000313" key="1">
    <source>
        <dbReference type="EMBL" id="POG58771.1"/>
    </source>
</evidence>
<dbReference type="Proteomes" id="UP000018888">
    <property type="component" value="Unassembled WGS sequence"/>
</dbReference>
<keyword evidence="2" id="KW-1185">Reference proteome</keyword>
<gene>
    <name evidence="1" type="ORF">GLOIN_2v1789935</name>
</gene>
<proteinExistence type="predicted"/>
<accession>A0A2P4P054</accession>
<dbReference type="EMBL" id="AUPC02000498">
    <property type="protein sequence ID" value="POG58771.1"/>
    <property type="molecule type" value="Genomic_DNA"/>
</dbReference>